<feature type="transmembrane region" description="Helical" evidence="6">
    <location>
        <begin position="153"/>
        <end position="173"/>
    </location>
</feature>
<feature type="transmembrane region" description="Helical" evidence="6">
    <location>
        <begin position="179"/>
        <end position="201"/>
    </location>
</feature>
<dbReference type="Gene3D" id="1.20.1250.20">
    <property type="entry name" value="MFS general substrate transporter like domains"/>
    <property type="match status" value="1"/>
</dbReference>
<reference evidence="7 8" key="1">
    <citation type="submission" date="2022-04" db="EMBL/GenBank/DDBJ databases">
        <title>Halobacillus sp. isolated from saltern.</title>
        <authorList>
            <person name="Won M."/>
            <person name="Lee C.-M."/>
            <person name="Woen H.-Y."/>
            <person name="Kwon S.-W."/>
        </authorList>
    </citation>
    <scope>NUCLEOTIDE SEQUENCE [LARGE SCALE GENOMIC DNA]</scope>
    <source>
        <strain evidence="7 8">SSTM10-2</strain>
    </source>
</reference>
<feature type="transmembrane region" description="Helical" evidence="6">
    <location>
        <begin position="293"/>
        <end position="311"/>
    </location>
</feature>
<sequence>MMDPLSSHASTDETPEWKRNFPAFRLIGGNVISFLGDQIYLLALPLIVLALTGSPLAMGFVAALERLPVLLQPLTGVIADRFHRKGILLLCDAGRGMIIGAVGVLFIRDTLAMWQLYSAALLIGTLSQLYHTAQFATIPQLVRNNELAKANSINTGLFQTAVLVGPGLGGILINAFHPGYALMANSLSFFLAFCAVSTLKIQSPAKDSRQKGVVEDIREGFSYLLQTKPILFTNLAMLFSIFGTTLFLTMMVFYMRDGIRLTVVEIGWVLSFGGAAAVGGAILTSILRKWWTYRQILFTASLIGGVSIIGFSHFQSFWWLVVMNAVGTFCAAIKSPSIVTIRQRLTPSQLLGRVQATSRFMTWILMPAAALMAGVISEWSSTEATIFLGGVIVVIASSFYLHPSLKTA</sequence>
<dbReference type="CDD" id="cd06173">
    <property type="entry name" value="MFS_MefA_like"/>
    <property type="match status" value="1"/>
</dbReference>
<keyword evidence="4 6" id="KW-1133">Transmembrane helix</keyword>
<dbReference type="SUPFAM" id="SSF103473">
    <property type="entry name" value="MFS general substrate transporter"/>
    <property type="match status" value="1"/>
</dbReference>
<feature type="transmembrane region" description="Helical" evidence="6">
    <location>
        <begin position="86"/>
        <end position="107"/>
    </location>
</feature>
<evidence type="ECO:0000256" key="1">
    <source>
        <dbReference type="ARBA" id="ARBA00004651"/>
    </source>
</evidence>
<evidence type="ECO:0000256" key="6">
    <source>
        <dbReference type="SAM" id="Phobius"/>
    </source>
</evidence>
<protein>
    <submittedName>
        <fullName evidence="7">MFS transporter</fullName>
    </submittedName>
</protein>
<evidence type="ECO:0000256" key="2">
    <source>
        <dbReference type="ARBA" id="ARBA00022475"/>
    </source>
</evidence>
<dbReference type="PANTHER" id="PTHR23513:SF6">
    <property type="entry name" value="MAJOR FACILITATOR SUPERFAMILY ASSOCIATED DOMAIN-CONTAINING PROTEIN"/>
    <property type="match status" value="1"/>
</dbReference>
<evidence type="ECO:0000313" key="8">
    <source>
        <dbReference type="Proteomes" id="UP000831880"/>
    </source>
</evidence>
<dbReference type="PANTHER" id="PTHR23513">
    <property type="entry name" value="INTEGRAL MEMBRANE EFFLUX PROTEIN-RELATED"/>
    <property type="match status" value="1"/>
</dbReference>
<dbReference type="Pfam" id="PF07690">
    <property type="entry name" value="MFS_1"/>
    <property type="match status" value="1"/>
</dbReference>
<feature type="transmembrane region" description="Helical" evidence="6">
    <location>
        <begin position="360"/>
        <end position="379"/>
    </location>
</feature>
<feature type="transmembrane region" description="Helical" evidence="6">
    <location>
        <begin position="385"/>
        <end position="402"/>
    </location>
</feature>
<dbReference type="InterPro" id="IPR036259">
    <property type="entry name" value="MFS_trans_sf"/>
</dbReference>
<evidence type="ECO:0000256" key="5">
    <source>
        <dbReference type="ARBA" id="ARBA00023136"/>
    </source>
</evidence>
<dbReference type="PRINTS" id="PR01988">
    <property type="entry name" value="EXPORTERBACE"/>
</dbReference>
<organism evidence="7 8">
    <name type="scientific">Halobacillus shinanisalinarum</name>
    <dbReference type="NCBI Taxonomy" id="2932258"/>
    <lineage>
        <taxon>Bacteria</taxon>
        <taxon>Bacillati</taxon>
        <taxon>Bacillota</taxon>
        <taxon>Bacilli</taxon>
        <taxon>Bacillales</taxon>
        <taxon>Bacillaceae</taxon>
        <taxon>Halobacillus</taxon>
    </lineage>
</organism>
<keyword evidence="5 6" id="KW-0472">Membrane</keyword>
<feature type="transmembrane region" description="Helical" evidence="6">
    <location>
        <begin position="266"/>
        <end position="286"/>
    </location>
</feature>
<dbReference type="InterPro" id="IPR011701">
    <property type="entry name" value="MFS"/>
</dbReference>
<comment type="subcellular location">
    <subcellularLocation>
        <location evidence="1">Cell membrane</location>
        <topology evidence="1">Multi-pass membrane protein</topology>
    </subcellularLocation>
</comment>
<dbReference type="RefSeq" id="WP_244755362.1">
    <property type="nucleotide sequence ID" value="NZ_CP095074.1"/>
</dbReference>
<feature type="transmembrane region" description="Helical" evidence="6">
    <location>
        <begin position="317"/>
        <end position="339"/>
    </location>
</feature>
<keyword evidence="8" id="KW-1185">Reference proteome</keyword>
<name>A0ABY4H5C1_9BACI</name>
<dbReference type="EMBL" id="CP095074">
    <property type="protein sequence ID" value="UOQ95509.1"/>
    <property type="molecule type" value="Genomic_DNA"/>
</dbReference>
<evidence type="ECO:0000256" key="4">
    <source>
        <dbReference type="ARBA" id="ARBA00022989"/>
    </source>
</evidence>
<accession>A0ABY4H5C1</accession>
<feature type="transmembrane region" description="Helical" evidence="6">
    <location>
        <begin position="39"/>
        <end position="65"/>
    </location>
</feature>
<evidence type="ECO:0000313" key="7">
    <source>
        <dbReference type="EMBL" id="UOQ95509.1"/>
    </source>
</evidence>
<evidence type="ECO:0000256" key="3">
    <source>
        <dbReference type="ARBA" id="ARBA00022692"/>
    </source>
</evidence>
<dbReference type="Proteomes" id="UP000831880">
    <property type="component" value="Chromosome"/>
</dbReference>
<keyword evidence="2" id="KW-1003">Cell membrane</keyword>
<feature type="transmembrane region" description="Helical" evidence="6">
    <location>
        <begin position="113"/>
        <end position="132"/>
    </location>
</feature>
<feature type="transmembrane region" description="Helical" evidence="6">
    <location>
        <begin position="231"/>
        <end position="254"/>
    </location>
</feature>
<gene>
    <name evidence="7" type="ORF">MUO14_11635</name>
</gene>
<proteinExistence type="predicted"/>
<keyword evidence="3 6" id="KW-0812">Transmembrane</keyword>
<dbReference type="InterPro" id="IPR022324">
    <property type="entry name" value="Bacilysin_exporter_BacE_put"/>
</dbReference>